<evidence type="ECO:0000313" key="2">
    <source>
        <dbReference type="Proteomes" id="UP000627781"/>
    </source>
</evidence>
<dbReference type="Gene3D" id="1.10.150.240">
    <property type="entry name" value="Putative phosphatase, domain 2"/>
    <property type="match status" value="1"/>
</dbReference>
<dbReference type="Pfam" id="PF13419">
    <property type="entry name" value="HAD_2"/>
    <property type="match status" value="1"/>
</dbReference>
<dbReference type="SFLD" id="SFLDG01135">
    <property type="entry name" value="C1.5.6:_HAD__Beta-PGM__Phospha"/>
    <property type="match status" value="1"/>
</dbReference>
<proteinExistence type="predicted"/>
<dbReference type="PRINTS" id="PR00413">
    <property type="entry name" value="HADHALOGNASE"/>
</dbReference>
<dbReference type="InterPro" id="IPR050155">
    <property type="entry name" value="HAD-like_hydrolase_sf"/>
</dbReference>
<sequence>MIKAVLFDLDGTLLDTNDLIYDSFCRAFKEVLDIELPKEEITLLYGKPLKTSLIKYTDNEDLLENLINSYRNYNKVYHDNMCRPFEGVKELLLALKERAIKIGIVTSKRKELAKRGLELGELIGYMDVIISPEDTIKHKPEGDPALKACEMLGVLPKEAIMVGDSPYDILCGKNAGCLTCGVEYTALQLSELIKIKPSYLIKKPLDLLELI</sequence>
<dbReference type="Gene3D" id="3.40.50.1000">
    <property type="entry name" value="HAD superfamily/HAD-like"/>
    <property type="match status" value="1"/>
</dbReference>
<dbReference type="NCBIfam" id="TIGR01549">
    <property type="entry name" value="HAD-SF-IA-v1"/>
    <property type="match status" value="1"/>
</dbReference>
<dbReference type="InterPro" id="IPR006439">
    <property type="entry name" value="HAD-SF_hydro_IA"/>
</dbReference>
<dbReference type="NCBIfam" id="NF009804">
    <property type="entry name" value="PRK13288.1"/>
    <property type="match status" value="1"/>
</dbReference>
<reference evidence="1 2" key="1">
    <citation type="submission" date="2020-08" db="EMBL/GenBank/DDBJ databases">
        <title>A Genomic Blueprint of the Chicken Gut Microbiome.</title>
        <authorList>
            <person name="Gilroy R."/>
            <person name="Ravi A."/>
            <person name="Getino M."/>
            <person name="Pursley I."/>
            <person name="Horton D.L."/>
            <person name="Alikhan N.-F."/>
            <person name="Baker D."/>
            <person name="Gharbi K."/>
            <person name="Hall N."/>
            <person name="Watson M."/>
            <person name="Adriaenssens E.M."/>
            <person name="Foster-Nyarko E."/>
            <person name="Jarju S."/>
            <person name="Secka A."/>
            <person name="Antonio M."/>
            <person name="Oren A."/>
            <person name="Chaudhuri R."/>
            <person name="La Ragione R.M."/>
            <person name="Hildebrand F."/>
            <person name="Pallen M.J."/>
        </authorList>
    </citation>
    <scope>NUCLEOTIDE SEQUENCE [LARGE SCALE GENOMIC DNA]</scope>
    <source>
        <strain evidence="1 2">Sa3CVN1</strain>
    </source>
</reference>
<dbReference type="Proteomes" id="UP000627781">
    <property type="component" value="Unassembled WGS sequence"/>
</dbReference>
<dbReference type="EMBL" id="JACSRA010000010">
    <property type="protein sequence ID" value="MBD7911326.1"/>
    <property type="molecule type" value="Genomic_DNA"/>
</dbReference>
<keyword evidence="2" id="KW-1185">Reference proteome</keyword>
<dbReference type="InterPro" id="IPR023214">
    <property type="entry name" value="HAD_sf"/>
</dbReference>
<protein>
    <submittedName>
        <fullName evidence="1">Pyrophosphatase PpaX</fullName>
        <ecNumber evidence="1">3.6.1.1</ecNumber>
    </submittedName>
</protein>
<organism evidence="1 2">
    <name type="scientific">Clostridium cibarium</name>
    <dbReference type="NCBI Taxonomy" id="2762247"/>
    <lineage>
        <taxon>Bacteria</taxon>
        <taxon>Bacillati</taxon>
        <taxon>Bacillota</taxon>
        <taxon>Clostridia</taxon>
        <taxon>Eubacteriales</taxon>
        <taxon>Clostridiaceae</taxon>
        <taxon>Clostridium</taxon>
    </lineage>
</organism>
<gene>
    <name evidence="1" type="primary">ppaX</name>
    <name evidence="1" type="ORF">H9661_08160</name>
</gene>
<dbReference type="GO" id="GO:0004427">
    <property type="term" value="F:inorganic diphosphate phosphatase activity"/>
    <property type="evidence" value="ECO:0007669"/>
    <property type="project" value="UniProtKB-EC"/>
</dbReference>
<dbReference type="SFLD" id="SFLDS00003">
    <property type="entry name" value="Haloacid_Dehalogenase"/>
    <property type="match status" value="1"/>
</dbReference>
<name>A0ABR8PT30_9CLOT</name>
<dbReference type="RefSeq" id="WP_191768172.1">
    <property type="nucleotide sequence ID" value="NZ_JACSRA010000010.1"/>
</dbReference>
<keyword evidence="1" id="KW-0378">Hydrolase</keyword>
<dbReference type="EC" id="3.6.1.1" evidence="1"/>
<dbReference type="PANTHER" id="PTHR43434:SF26">
    <property type="entry name" value="PYROPHOSPHATASE PPAX"/>
    <property type="match status" value="1"/>
</dbReference>
<dbReference type="InterPro" id="IPR036412">
    <property type="entry name" value="HAD-like_sf"/>
</dbReference>
<dbReference type="SFLD" id="SFLDG01129">
    <property type="entry name" value="C1.5:_HAD__Beta-PGM__Phosphata"/>
    <property type="match status" value="1"/>
</dbReference>
<accession>A0ABR8PT30</accession>
<evidence type="ECO:0000313" key="1">
    <source>
        <dbReference type="EMBL" id="MBD7911326.1"/>
    </source>
</evidence>
<dbReference type="InterPro" id="IPR041492">
    <property type="entry name" value="HAD_2"/>
</dbReference>
<dbReference type="InterPro" id="IPR023198">
    <property type="entry name" value="PGP-like_dom2"/>
</dbReference>
<dbReference type="SUPFAM" id="SSF56784">
    <property type="entry name" value="HAD-like"/>
    <property type="match status" value="1"/>
</dbReference>
<comment type="caution">
    <text evidence="1">The sequence shown here is derived from an EMBL/GenBank/DDBJ whole genome shotgun (WGS) entry which is preliminary data.</text>
</comment>
<dbReference type="PANTHER" id="PTHR43434">
    <property type="entry name" value="PHOSPHOGLYCOLATE PHOSPHATASE"/>
    <property type="match status" value="1"/>
</dbReference>